<proteinExistence type="predicted"/>
<dbReference type="EMBL" id="MU865928">
    <property type="protein sequence ID" value="KAK4451370.1"/>
    <property type="molecule type" value="Genomic_DNA"/>
</dbReference>
<reference evidence="1" key="1">
    <citation type="journal article" date="2023" name="Mol. Phylogenet. Evol.">
        <title>Genome-scale phylogeny and comparative genomics of the fungal order Sordariales.</title>
        <authorList>
            <person name="Hensen N."/>
            <person name="Bonometti L."/>
            <person name="Westerberg I."/>
            <person name="Brannstrom I.O."/>
            <person name="Guillou S."/>
            <person name="Cros-Aarteil S."/>
            <person name="Calhoun S."/>
            <person name="Haridas S."/>
            <person name="Kuo A."/>
            <person name="Mondo S."/>
            <person name="Pangilinan J."/>
            <person name="Riley R."/>
            <person name="LaButti K."/>
            <person name="Andreopoulos B."/>
            <person name="Lipzen A."/>
            <person name="Chen C."/>
            <person name="Yan M."/>
            <person name="Daum C."/>
            <person name="Ng V."/>
            <person name="Clum A."/>
            <person name="Steindorff A."/>
            <person name="Ohm R.A."/>
            <person name="Martin F."/>
            <person name="Silar P."/>
            <person name="Natvig D.O."/>
            <person name="Lalanne C."/>
            <person name="Gautier V."/>
            <person name="Ament-Velasquez S.L."/>
            <person name="Kruys A."/>
            <person name="Hutchinson M.I."/>
            <person name="Powell A.J."/>
            <person name="Barry K."/>
            <person name="Miller A.N."/>
            <person name="Grigoriev I.V."/>
            <person name="Debuchy R."/>
            <person name="Gladieux P."/>
            <person name="Hiltunen Thoren M."/>
            <person name="Johannesson H."/>
        </authorList>
    </citation>
    <scope>NUCLEOTIDE SEQUENCE</scope>
    <source>
        <strain evidence="1">PSN243</strain>
    </source>
</reference>
<reference evidence="1" key="2">
    <citation type="submission" date="2023-05" db="EMBL/GenBank/DDBJ databases">
        <authorList>
            <consortium name="Lawrence Berkeley National Laboratory"/>
            <person name="Steindorff A."/>
            <person name="Hensen N."/>
            <person name="Bonometti L."/>
            <person name="Westerberg I."/>
            <person name="Brannstrom I.O."/>
            <person name="Guillou S."/>
            <person name="Cros-Aarteil S."/>
            <person name="Calhoun S."/>
            <person name="Haridas S."/>
            <person name="Kuo A."/>
            <person name="Mondo S."/>
            <person name="Pangilinan J."/>
            <person name="Riley R."/>
            <person name="Labutti K."/>
            <person name="Andreopoulos B."/>
            <person name="Lipzen A."/>
            <person name="Chen C."/>
            <person name="Yanf M."/>
            <person name="Daum C."/>
            <person name="Ng V."/>
            <person name="Clum A."/>
            <person name="Ohm R."/>
            <person name="Martin F."/>
            <person name="Silar P."/>
            <person name="Natvig D."/>
            <person name="Lalanne C."/>
            <person name="Gautier V."/>
            <person name="Ament-Velasquez S.L."/>
            <person name="Kruys A."/>
            <person name="Hutchinson M.I."/>
            <person name="Powell A.J."/>
            <person name="Barry K."/>
            <person name="Miller A.N."/>
            <person name="Grigoriev I.V."/>
            <person name="Debuchy R."/>
            <person name="Gladieux P."/>
            <person name="Thoren M.H."/>
            <person name="Johannesson H."/>
        </authorList>
    </citation>
    <scope>NUCLEOTIDE SEQUENCE</scope>
    <source>
        <strain evidence="1">PSN243</strain>
    </source>
</reference>
<protein>
    <submittedName>
        <fullName evidence="1">Uncharacterized protein</fullName>
    </submittedName>
</protein>
<accession>A0AAV9GUQ3</accession>
<dbReference type="AlphaFoldDB" id="A0AAV9GUQ3"/>
<sequence length="189" mass="20652">MDLAILGLAMITKQRRKVLSGAPILKTAAAATIRHIQYCRKTWASRNAQAVRGDFLYLLSRLSPTMSCTDARDRVYAYLSLQPETSQPIRADYALSVEDVFMICSKTLAAASKILDIFAHTRYPPIGPDSESSILPSWAIDWRLPSTISGLTRSVASSFCASGSFSYSALDEQIEPSGGILTVRGNVLM</sequence>
<evidence type="ECO:0000313" key="2">
    <source>
        <dbReference type="Proteomes" id="UP001321760"/>
    </source>
</evidence>
<evidence type="ECO:0000313" key="1">
    <source>
        <dbReference type="EMBL" id="KAK4451370.1"/>
    </source>
</evidence>
<gene>
    <name evidence="1" type="ORF">QBC34DRAFT_458224</name>
</gene>
<dbReference type="Proteomes" id="UP001321760">
    <property type="component" value="Unassembled WGS sequence"/>
</dbReference>
<organism evidence="1 2">
    <name type="scientific">Podospora aff. communis PSN243</name>
    <dbReference type="NCBI Taxonomy" id="3040156"/>
    <lineage>
        <taxon>Eukaryota</taxon>
        <taxon>Fungi</taxon>
        <taxon>Dikarya</taxon>
        <taxon>Ascomycota</taxon>
        <taxon>Pezizomycotina</taxon>
        <taxon>Sordariomycetes</taxon>
        <taxon>Sordariomycetidae</taxon>
        <taxon>Sordariales</taxon>
        <taxon>Podosporaceae</taxon>
        <taxon>Podospora</taxon>
    </lineage>
</organism>
<name>A0AAV9GUQ3_9PEZI</name>
<comment type="caution">
    <text evidence="1">The sequence shown here is derived from an EMBL/GenBank/DDBJ whole genome shotgun (WGS) entry which is preliminary data.</text>
</comment>
<keyword evidence="2" id="KW-1185">Reference proteome</keyword>